<dbReference type="NCBIfam" id="TIGR01133">
    <property type="entry name" value="murG"/>
    <property type="match status" value="1"/>
</dbReference>
<dbReference type="Gene3D" id="3.40.50.2000">
    <property type="entry name" value="Glycogen Phosphorylase B"/>
    <property type="match status" value="2"/>
</dbReference>
<keyword evidence="10" id="KW-1133">Transmembrane helix</keyword>
<evidence type="ECO:0000256" key="4">
    <source>
        <dbReference type="ARBA" id="ARBA00022679"/>
    </source>
</evidence>
<dbReference type="InterPro" id="IPR004276">
    <property type="entry name" value="GlycoTrans_28_N"/>
</dbReference>
<dbReference type="AlphaFoldDB" id="A0A381SDK9"/>
<keyword evidence="2" id="KW-0132">Cell division</keyword>
<sequence>VAGGGTAGHVLPGLAVAEALVSTGVAAGRHEVHMVGSRRGIEVDLVPAAGFGLTVLPGRGIRRRLTPANVVAVLGLLVGMFRAVLLLARHRPRAVVSLGGYASVPCGVAAVLLRIPLVVAEQNAVPGAANRLLGRFARACAISFPNTDLPRAELTGNPVRSEVRSLVGRSEEARRSLGLDDRPLVVAFGGSLGARRLNRAVVDLVEGWTSGAVVIRHVVGPRGWSAGEQASECPAGVDYRPVDYEHDLPTVLAAADLVICRSGATTVSELAVLGVPAVLVPLPGAPGDHQTANARHHADAGGGVFFEDDRLKQGDLGDLVALLLADPGKRRAMSVAASAASKPDAAERVAGIIAHHAASRREDEPYG</sequence>
<evidence type="ECO:0000256" key="6">
    <source>
        <dbReference type="ARBA" id="ARBA00022984"/>
    </source>
</evidence>
<accession>A0A381SDK9</accession>
<keyword evidence="10" id="KW-0812">Transmembrane</keyword>
<dbReference type="CDD" id="cd03785">
    <property type="entry name" value="GT28_MurG"/>
    <property type="match status" value="1"/>
</dbReference>
<reference evidence="13" key="1">
    <citation type="submission" date="2018-05" db="EMBL/GenBank/DDBJ databases">
        <authorList>
            <person name="Lanie J.A."/>
            <person name="Ng W.-L."/>
            <person name="Kazmierczak K.M."/>
            <person name="Andrzejewski T.M."/>
            <person name="Davidsen T.M."/>
            <person name="Wayne K.J."/>
            <person name="Tettelin H."/>
            <person name="Glass J.I."/>
            <person name="Rusch D."/>
            <person name="Podicherti R."/>
            <person name="Tsui H.-C.T."/>
            <person name="Winkler M.E."/>
        </authorList>
    </citation>
    <scope>NUCLEOTIDE SEQUENCE</scope>
</reference>
<organism evidence="13">
    <name type="scientific">marine metagenome</name>
    <dbReference type="NCBI Taxonomy" id="408172"/>
    <lineage>
        <taxon>unclassified sequences</taxon>
        <taxon>metagenomes</taxon>
        <taxon>ecological metagenomes</taxon>
    </lineage>
</organism>
<dbReference type="GO" id="GO:0008360">
    <property type="term" value="P:regulation of cell shape"/>
    <property type="evidence" value="ECO:0007669"/>
    <property type="project" value="UniProtKB-KW"/>
</dbReference>
<dbReference type="GO" id="GO:0051301">
    <property type="term" value="P:cell division"/>
    <property type="evidence" value="ECO:0007669"/>
    <property type="project" value="UniProtKB-KW"/>
</dbReference>
<name>A0A381SDK9_9ZZZZ</name>
<keyword evidence="4" id="KW-0808">Transferase</keyword>
<dbReference type="GO" id="GO:0071555">
    <property type="term" value="P:cell wall organization"/>
    <property type="evidence" value="ECO:0007669"/>
    <property type="project" value="UniProtKB-KW"/>
</dbReference>
<keyword evidence="8" id="KW-0131">Cell cycle</keyword>
<keyword evidence="7 10" id="KW-0472">Membrane</keyword>
<dbReference type="Pfam" id="PF04101">
    <property type="entry name" value="Glyco_tran_28_C"/>
    <property type="match status" value="1"/>
</dbReference>
<evidence type="ECO:0000256" key="10">
    <source>
        <dbReference type="SAM" id="Phobius"/>
    </source>
</evidence>
<keyword evidence="9" id="KW-0961">Cell wall biogenesis/degradation</keyword>
<evidence type="ECO:0000256" key="5">
    <source>
        <dbReference type="ARBA" id="ARBA00022960"/>
    </source>
</evidence>
<evidence type="ECO:0000259" key="11">
    <source>
        <dbReference type="Pfam" id="PF03033"/>
    </source>
</evidence>
<proteinExistence type="inferred from homology"/>
<feature type="non-terminal residue" evidence="13">
    <location>
        <position position="1"/>
    </location>
</feature>
<dbReference type="GO" id="GO:0050511">
    <property type="term" value="F:undecaprenyldiphospho-muramoylpentapeptide beta-N-acetylglucosaminyltransferase activity"/>
    <property type="evidence" value="ECO:0007669"/>
    <property type="project" value="InterPro"/>
</dbReference>
<dbReference type="SUPFAM" id="SSF53756">
    <property type="entry name" value="UDP-Glycosyltransferase/glycogen phosphorylase"/>
    <property type="match status" value="1"/>
</dbReference>
<dbReference type="Pfam" id="PF03033">
    <property type="entry name" value="Glyco_transf_28"/>
    <property type="match status" value="1"/>
</dbReference>
<dbReference type="GO" id="GO:0009252">
    <property type="term" value="P:peptidoglycan biosynthetic process"/>
    <property type="evidence" value="ECO:0007669"/>
    <property type="project" value="UniProtKB-KW"/>
</dbReference>
<evidence type="ECO:0000256" key="7">
    <source>
        <dbReference type="ARBA" id="ARBA00023136"/>
    </source>
</evidence>
<feature type="domain" description="Glycosyltransferase family 28 N-terminal" evidence="11">
    <location>
        <begin position="1"/>
        <end position="141"/>
    </location>
</feature>
<dbReference type="PANTHER" id="PTHR21015:SF22">
    <property type="entry name" value="GLYCOSYLTRANSFERASE"/>
    <property type="match status" value="1"/>
</dbReference>
<evidence type="ECO:0000256" key="2">
    <source>
        <dbReference type="ARBA" id="ARBA00022618"/>
    </source>
</evidence>
<keyword evidence="5" id="KW-0133">Cell shape</keyword>
<dbReference type="InterPro" id="IPR006009">
    <property type="entry name" value="GlcNAc_MurG"/>
</dbReference>
<evidence type="ECO:0000259" key="12">
    <source>
        <dbReference type="Pfam" id="PF04101"/>
    </source>
</evidence>
<dbReference type="EMBL" id="UINC01002680">
    <property type="protein sequence ID" value="SUZ99213.1"/>
    <property type="molecule type" value="Genomic_DNA"/>
</dbReference>
<evidence type="ECO:0000256" key="3">
    <source>
        <dbReference type="ARBA" id="ARBA00022676"/>
    </source>
</evidence>
<keyword evidence="6" id="KW-0573">Peptidoglycan synthesis</keyword>
<protein>
    <recommendedName>
        <fullName evidence="14">Glycosyl transferase family 28 C-terminal domain-containing protein</fullName>
    </recommendedName>
</protein>
<feature type="transmembrane region" description="Helical" evidence="10">
    <location>
        <begin position="68"/>
        <end position="88"/>
    </location>
</feature>
<evidence type="ECO:0008006" key="14">
    <source>
        <dbReference type="Google" id="ProtNLM"/>
    </source>
</evidence>
<keyword evidence="3" id="KW-0328">Glycosyltransferase</keyword>
<gene>
    <name evidence="13" type="ORF">METZ01_LOCUS52067</name>
</gene>
<dbReference type="HAMAP" id="MF_00033">
    <property type="entry name" value="MurG"/>
    <property type="match status" value="1"/>
</dbReference>
<dbReference type="GO" id="GO:0005975">
    <property type="term" value="P:carbohydrate metabolic process"/>
    <property type="evidence" value="ECO:0007669"/>
    <property type="project" value="InterPro"/>
</dbReference>
<evidence type="ECO:0000256" key="8">
    <source>
        <dbReference type="ARBA" id="ARBA00023306"/>
    </source>
</evidence>
<evidence type="ECO:0000256" key="1">
    <source>
        <dbReference type="ARBA" id="ARBA00022475"/>
    </source>
</evidence>
<evidence type="ECO:0000313" key="13">
    <source>
        <dbReference type="EMBL" id="SUZ99213.1"/>
    </source>
</evidence>
<dbReference type="PANTHER" id="PTHR21015">
    <property type="entry name" value="UDP-N-ACETYLGLUCOSAMINE--N-ACETYLMURAMYL-(PENTAPEPTIDE) PYROPHOSPHORYL-UNDECAPRENOL N-ACETYLGLUCOSAMINE TRANSFERASE 1"/>
    <property type="match status" value="1"/>
</dbReference>
<keyword evidence="1" id="KW-1003">Cell membrane</keyword>
<feature type="transmembrane region" description="Helical" evidence="10">
    <location>
        <begin position="94"/>
        <end position="113"/>
    </location>
</feature>
<evidence type="ECO:0000256" key="9">
    <source>
        <dbReference type="ARBA" id="ARBA00023316"/>
    </source>
</evidence>
<dbReference type="InterPro" id="IPR007235">
    <property type="entry name" value="Glyco_trans_28_C"/>
</dbReference>
<feature type="domain" description="Glycosyl transferase family 28 C-terminal" evidence="12">
    <location>
        <begin position="185"/>
        <end position="349"/>
    </location>
</feature>